<feature type="transmembrane region" description="Helical" evidence="2">
    <location>
        <begin position="58"/>
        <end position="78"/>
    </location>
</feature>
<keyword evidence="2" id="KW-1133">Transmembrane helix</keyword>
<sequence>MDSSPTAHPSVNSVYGEEEDCEDPERTYDGEPLLGNEQSTTAGLPLAARHSPKDAYCLVYISFFLMGIGSLLPWNLFITAKHYWMYKLSNHTAGREARSDLISLPANARPVVPGRDPAAVRPDHGAGGGGRVGAPAGVLRGHTGHRGRGQRRLQPVHRQRVRHQRPLPHEDLPGPHIRSSHGRHADRCGSHPGPGGHGGGHGQRPGLLPDRRRLHHHLHRHIPPAAKASLRTTLHVTGQVQRAVPPQWGDPRGPVPGQQQQQQRLCAPATAHPEEGVGAGPERLLRLLRVHHGVPGALLGHPVGGQGLGEPLDQHLLRAPQLFLALPDCGLLRAAGDGLAAGAWSHQQGTARPGALPHPATAPLHVLQLPAAGPPAHGAVRQRPLPHRLQLPAGPLQRLPGHPAHDLRAQGGAPGTGRGHGGGHVLLSHPGAGGRLGLLSGHRTQHLKRQEGTRTYKSRSEMVLWHPLLDFNGTQIVFSTVHVCI</sequence>
<protein>
    <recommendedName>
        <fullName evidence="5">Equilibrative nucleoside transporter 3</fullName>
    </recommendedName>
</protein>
<keyword evidence="2" id="KW-0812">Transmembrane</keyword>
<feature type="region of interest" description="Disordered" evidence="1">
    <location>
        <begin position="120"/>
        <end position="209"/>
    </location>
</feature>
<feature type="region of interest" description="Disordered" evidence="1">
    <location>
        <begin position="410"/>
        <end position="456"/>
    </location>
</feature>
<name>A0A8C5FHD9_GADMO</name>
<evidence type="ECO:0000256" key="2">
    <source>
        <dbReference type="SAM" id="Phobius"/>
    </source>
</evidence>
<feature type="compositionally biased region" description="Polar residues" evidence="1">
    <location>
        <begin position="1"/>
        <end position="13"/>
    </location>
</feature>
<keyword evidence="2" id="KW-0472">Membrane</keyword>
<reference evidence="3" key="2">
    <citation type="submission" date="2025-09" db="UniProtKB">
        <authorList>
            <consortium name="Ensembl"/>
        </authorList>
    </citation>
    <scope>IDENTIFICATION</scope>
</reference>
<accession>A0A8C5FHD9</accession>
<feature type="compositionally biased region" description="Gly residues" evidence="1">
    <location>
        <begin position="192"/>
        <end position="203"/>
    </location>
</feature>
<feature type="region of interest" description="Disordered" evidence="1">
    <location>
        <begin position="1"/>
        <end position="37"/>
    </location>
</feature>
<evidence type="ECO:0008006" key="5">
    <source>
        <dbReference type="Google" id="ProtNLM"/>
    </source>
</evidence>
<dbReference type="Proteomes" id="UP000694546">
    <property type="component" value="Chromosome 15"/>
</dbReference>
<feature type="compositionally biased region" description="Basic residues" evidence="1">
    <location>
        <begin position="142"/>
        <end position="166"/>
    </location>
</feature>
<keyword evidence="4" id="KW-1185">Reference proteome</keyword>
<evidence type="ECO:0000256" key="1">
    <source>
        <dbReference type="SAM" id="MobiDB-lite"/>
    </source>
</evidence>
<evidence type="ECO:0000313" key="4">
    <source>
        <dbReference type="Proteomes" id="UP000694546"/>
    </source>
</evidence>
<evidence type="ECO:0000313" key="3">
    <source>
        <dbReference type="Ensembl" id="ENSGMOP00000036727.1"/>
    </source>
</evidence>
<dbReference type="AlphaFoldDB" id="A0A8C5FHD9"/>
<feature type="compositionally biased region" description="Gly residues" evidence="1">
    <location>
        <begin position="412"/>
        <end position="424"/>
    </location>
</feature>
<organism evidence="3 4">
    <name type="scientific">Gadus morhua</name>
    <name type="common">Atlantic cod</name>
    <dbReference type="NCBI Taxonomy" id="8049"/>
    <lineage>
        <taxon>Eukaryota</taxon>
        <taxon>Metazoa</taxon>
        <taxon>Chordata</taxon>
        <taxon>Craniata</taxon>
        <taxon>Vertebrata</taxon>
        <taxon>Euteleostomi</taxon>
        <taxon>Actinopterygii</taxon>
        <taxon>Neopterygii</taxon>
        <taxon>Teleostei</taxon>
        <taxon>Neoteleostei</taxon>
        <taxon>Acanthomorphata</taxon>
        <taxon>Zeiogadaria</taxon>
        <taxon>Gadariae</taxon>
        <taxon>Gadiformes</taxon>
        <taxon>Gadoidei</taxon>
        <taxon>Gadidae</taxon>
        <taxon>Gadus</taxon>
    </lineage>
</organism>
<dbReference type="Ensembl" id="ENSGMOT00000076956.1">
    <property type="protein sequence ID" value="ENSGMOP00000036727.1"/>
    <property type="gene ID" value="ENSGMOG00000033448.1"/>
</dbReference>
<dbReference type="GeneTree" id="ENSGT00960000188766"/>
<reference evidence="3" key="1">
    <citation type="submission" date="2025-08" db="UniProtKB">
        <authorList>
            <consortium name="Ensembl"/>
        </authorList>
    </citation>
    <scope>IDENTIFICATION</scope>
</reference>
<proteinExistence type="predicted"/>
<gene>
    <name evidence="3" type="primary">slc29a3</name>
</gene>